<dbReference type="OrthoDB" id="9878871at2"/>
<reference evidence="2 3" key="1">
    <citation type="journal article" date="2011" name="J. Bacteriol.">
        <title>Draft genome sequence of Sporolactobacillus inulinus strain CASD, an efficient D-lactic acid-producing bacterium with high-concentration lactate tolerance capability.</title>
        <authorList>
            <person name="Yu B."/>
            <person name="Su F."/>
            <person name="Wang L."/>
            <person name="Xu K."/>
            <person name="Zhao B."/>
            <person name="Xu P."/>
        </authorList>
    </citation>
    <scope>NUCLEOTIDE SEQUENCE [LARGE SCALE GENOMIC DNA]</scope>
    <source>
        <strain evidence="2 3">CASD</strain>
    </source>
</reference>
<comment type="caution">
    <text evidence="2">The sequence shown here is derived from an EMBL/GenBank/DDBJ whole genome shotgun (WGS) entry which is preliminary data.</text>
</comment>
<dbReference type="RefSeq" id="WP_010024886.1">
    <property type="nucleotide sequence ID" value="NZ_AFVQ02000004.1"/>
</dbReference>
<protein>
    <submittedName>
        <fullName evidence="2">Uncharacterized protein</fullName>
    </submittedName>
</protein>
<keyword evidence="3" id="KW-1185">Reference proteome</keyword>
<dbReference type="EMBL" id="AFVQ02000004">
    <property type="protein sequence ID" value="KLI03924.1"/>
    <property type="molecule type" value="Genomic_DNA"/>
</dbReference>
<proteinExistence type="predicted"/>
<keyword evidence="1" id="KW-0812">Transmembrane</keyword>
<evidence type="ECO:0000313" key="3">
    <source>
        <dbReference type="Proteomes" id="UP000035553"/>
    </source>
</evidence>
<sequence length="91" mass="10377">MDKWVMIGLLFLSCSIALYCFRKKAFLIRLGLQYMNKPIRFLTTVSIILFIAGVYTVLSPLLTVMMGADYWILFIIGILGCLMLLILLLLP</sequence>
<keyword evidence="1" id="KW-0472">Membrane</keyword>
<organism evidence="2 3">
    <name type="scientific">Sporolactobacillus inulinus CASD</name>
    <dbReference type="NCBI Taxonomy" id="1069536"/>
    <lineage>
        <taxon>Bacteria</taxon>
        <taxon>Bacillati</taxon>
        <taxon>Bacillota</taxon>
        <taxon>Bacilli</taxon>
        <taxon>Bacillales</taxon>
        <taxon>Sporolactobacillaceae</taxon>
        <taxon>Sporolactobacillus</taxon>
    </lineage>
</organism>
<evidence type="ECO:0000256" key="1">
    <source>
        <dbReference type="SAM" id="Phobius"/>
    </source>
</evidence>
<accession>A0A0U1QSY3</accession>
<feature type="transmembrane region" description="Helical" evidence="1">
    <location>
        <begin position="70"/>
        <end position="90"/>
    </location>
</feature>
<name>A0A0U1QSY3_9BACL</name>
<evidence type="ECO:0000313" key="2">
    <source>
        <dbReference type="EMBL" id="KLI03924.1"/>
    </source>
</evidence>
<keyword evidence="1" id="KW-1133">Transmembrane helix</keyword>
<feature type="transmembrane region" description="Helical" evidence="1">
    <location>
        <begin position="6"/>
        <end position="21"/>
    </location>
</feature>
<gene>
    <name evidence="2" type="ORF">SINU_00115</name>
</gene>
<dbReference type="Proteomes" id="UP000035553">
    <property type="component" value="Unassembled WGS sequence"/>
</dbReference>
<dbReference type="AlphaFoldDB" id="A0A0U1QSY3"/>
<feature type="transmembrane region" description="Helical" evidence="1">
    <location>
        <begin position="41"/>
        <end position="58"/>
    </location>
</feature>